<dbReference type="PANTHER" id="PTHR22941:SF307">
    <property type="entry name" value="SERPENTINE RECEPTOR, CLASS H"/>
    <property type="match status" value="1"/>
</dbReference>
<reference evidence="2" key="1">
    <citation type="submission" date="2022-11" db="EMBL/GenBank/DDBJ databases">
        <authorList>
            <person name="Kikuchi T."/>
        </authorList>
    </citation>
    <scope>NUCLEOTIDE SEQUENCE</scope>
    <source>
        <strain evidence="2">PS1010</strain>
    </source>
</reference>
<dbReference type="InterPro" id="IPR053220">
    <property type="entry name" value="Nematode_rcpt-like_serp_H"/>
</dbReference>
<dbReference type="EMBL" id="CANHGI010000003">
    <property type="protein sequence ID" value="CAI5445126.1"/>
    <property type="molecule type" value="Genomic_DNA"/>
</dbReference>
<feature type="transmembrane region" description="Helical" evidence="1">
    <location>
        <begin position="96"/>
        <end position="113"/>
    </location>
</feature>
<dbReference type="Proteomes" id="UP001152747">
    <property type="component" value="Unassembled WGS sequence"/>
</dbReference>
<proteinExistence type="predicted"/>
<dbReference type="AlphaFoldDB" id="A0A9P1IHF3"/>
<keyword evidence="1" id="KW-1133">Transmembrane helix</keyword>
<dbReference type="Pfam" id="PF10318">
    <property type="entry name" value="7TM_GPCR_Srh"/>
    <property type="match status" value="1"/>
</dbReference>
<accession>A0A9P1IHF3</accession>
<keyword evidence="1" id="KW-0472">Membrane</keyword>
<keyword evidence="3" id="KW-1185">Reference proteome</keyword>
<keyword evidence="1" id="KW-0812">Transmembrane</keyword>
<sequence>MCEYFNTFIETENFYSYTLHILTFFEILINSFVAFCILFKTPKNMISVIPSMIILHFTSTILDLYLSLLTCPFIFLPYAAGYPLGLFKYLGVPTSIQVYFGVTFIGDTFLGIFW</sequence>
<organism evidence="2 3">
    <name type="scientific">Caenorhabditis angaria</name>
    <dbReference type="NCBI Taxonomy" id="860376"/>
    <lineage>
        <taxon>Eukaryota</taxon>
        <taxon>Metazoa</taxon>
        <taxon>Ecdysozoa</taxon>
        <taxon>Nematoda</taxon>
        <taxon>Chromadorea</taxon>
        <taxon>Rhabditida</taxon>
        <taxon>Rhabditina</taxon>
        <taxon>Rhabditomorpha</taxon>
        <taxon>Rhabditoidea</taxon>
        <taxon>Rhabditidae</taxon>
        <taxon>Peloderinae</taxon>
        <taxon>Caenorhabditis</taxon>
    </lineage>
</organism>
<protein>
    <submittedName>
        <fullName evidence="2">Uncharacterized protein</fullName>
    </submittedName>
</protein>
<evidence type="ECO:0000313" key="2">
    <source>
        <dbReference type="EMBL" id="CAI5445126.1"/>
    </source>
</evidence>
<gene>
    <name evidence="2" type="ORF">CAMP_LOCUS7763</name>
</gene>
<comment type="caution">
    <text evidence="2">The sequence shown here is derived from an EMBL/GenBank/DDBJ whole genome shotgun (WGS) entry which is preliminary data.</text>
</comment>
<dbReference type="PANTHER" id="PTHR22941">
    <property type="entry name" value="SERPENTINE RECEPTOR"/>
    <property type="match status" value="1"/>
</dbReference>
<evidence type="ECO:0000313" key="3">
    <source>
        <dbReference type="Proteomes" id="UP001152747"/>
    </source>
</evidence>
<feature type="transmembrane region" description="Helical" evidence="1">
    <location>
        <begin position="51"/>
        <end position="76"/>
    </location>
</feature>
<dbReference type="InterPro" id="IPR019422">
    <property type="entry name" value="7TM_GPCR_serpentine_rcpt_Srh"/>
</dbReference>
<feature type="transmembrane region" description="Helical" evidence="1">
    <location>
        <begin position="14"/>
        <end position="39"/>
    </location>
</feature>
<evidence type="ECO:0000256" key="1">
    <source>
        <dbReference type="SAM" id="Phobius"/>
    </source>
</evidence>
<name>A0A9P1IHF3_9PELO</name>